<keyword evidence="11" id="KW-1053">Target membrane</keyword>
<dbReference type="Proteomes" id="UP001054837">
    <property type="component" value="Unassembled WGS sequence"/>
</dbReference>
<dbReference type="Pfam" id="PF13637">
    <property type="entry name" value="Ank_4"/>
    <property type="match status" value="1"/>
</dbReference>
<keyword evidence="11" id="KW-0472">Membrane</keyword>
<dbReference type="PANTHER" id="PTHR24201:SF15">
    <property type="entry name" value="ANKYRIN REPEAT DOMAIN-CONTAINING PROTEIN 66"/>
    <property type="match status" value="1"/>
</dbReference>
<dbReference type="Gene3D" id="1.25.40.20">
    <property type="entry name" value="Ankyrin repeat-containing domain"/>
    <property type="match status" value="2"/>
</dbReference>
<keyword evidence="6" id="KW-0800">Toxin</keyword>
<evidence type="ECO:0000256" key="5">
    <source>
        <dbReference type="ARBA" id="ARBA00022537"/>
    </source>
</evidence>
<evidence type="ECO:0000256" key="8">
    <source>
        <dbReference type="ARBA" id="ARBA00022737"/>
    </source>
</evidence>
<reference evidence="13 14" key="1">
    <citation type="submission" date="2021-06" db="EMBL/GenBank/DDBJ databases">
        <title>Caerostris darwini draft genome.</title>
        <authorList>
            <person name="Kono N."/>
            <person name="Arakawa K."/>
        </authorList>
    </citation>
    <scope>NUCLEOTIDE SEQUENCE [LARGE SCALE GENOMIC DNA]</scope>
</reference>
<feature type="repeat" description="ANK" evidence="12">
    <location>
        <begin position="80"/>
        <end position="112"/>
    </location>
</feature>
<comment type="subcellular location">
    <subcellularLocation>
        <location evidence="2">Secreted</location>
    </subcellularLocation>
    <subcellularLocation>
        <location evidence="1">Target cell membrane</location>
    </subcellularLocation>
</comment>
<sequence length="138" mass="15131">MAQEENEDFSGRLLHQAALWGNAELLEDLLHGEMLAFLNVKDSHGRTALHAAATNENETCTRILLQAGANPNISCDLTEQFKTPLHIAAENGHLDIARILLEHDADILAKDSSGLTAMDLAEKTEHPHVMELLKTTAM</sequence>
<evidence type="ECO:0000256" key="6">
    <source>
        <dbReference type="ARBA" id="ARBA00022656"/>
    </source>
</evidence>
<gene>
    <name evidence="13" type="ORF">CDAR_516591</name>
</gene>
<evidence type="ECO:0000256" key="1">
    <source>
        <dbReference type="ARBA" id="ARBA00004175"/>
    </source>
</evidence>
<evidence type="ECO:0000256" key="3">
    <source>
        <dbReference type="ARBA" id="ARBA00022483"/>
    </source>
</evidence>
<keyword evidence="4" id="KW-0964">Secreted</keyword>
<evidence type="ECO:0000256" key="11">
    <source>
        <dbReference type="ARBA" id="ARBA00023298"/>
    </source>
</evidence>
<keyword evidence="5" id="KW-1052">Target cell membrane</keyword>
<dbReference type="GO" id="GO:0044218">
    <property type="term" value="C:other organism cell membrane"/>
    <property type="evidence" value="ECO:0007669"/>
    <property type="project" value="UniProtKB-KW"/>
</dbReference>
<evidence type="ECO:0000256" key="7">
    <source>
        <dbReference type="ARBA" id="ARBA00022699"/>
    </source>
</evidence>
<dbReference type="InterPro" id="IPR002110">
    <property type="entry name" value="Ankyrin_rpt"/>
</dbReference>
<comment type="caution">
    <text evidence="13">The sequence shown here is derived from an EMBL/GenBank/DDBJ whole genome shotgun (WGS) entry which is preliminary data.</text>
</comment>
<evidence type="ECO:0000256" key="10">
    <source>
        <dbReference type="ARBA" id="ARBA00023043"/>
    </source>
</evidence>
<keyword evidence="8" id="KW-0677">Repeat</keyword>
<keyword evidence="14" id="KW-1185">Reference proteome</keyword>
<dbReference type="InterPro" id="IPR050776">
    <property type="entry name" value="Ank_Repeat/CDKN_Inhibitor"/>
</dbReference>
<evidence type="ECO:0000256" key="2">
    <source>
        <dbReference type="ARBA" id="ARBA00004613"/>
    </source>
</evidence>
<keyword evidence="10 12" id="KW-0040">ANK repeat</keyword>
<name>A0AAV4QUM6_9ARAC</name>
<keyword evidence="9" id="KW-0638">Presynaptic neurotoxin</keyword>
<evidence type="ECO:0000313" key="13">
    <source>
        <dbReference type="EMBL" id="GIY11810.1"/>
    </source>
</evidence>
<dbReference type="AlphaFoldDB" id="A0AAV4QUM6"/>
<evidence type="ECO:0000313" key="14">
    <source>
        <dbReference type="Proteomes" id="UP001054837"/>
    </source>
</evidence>
<dbReference type="SMART" id="SM00248">
    <property type="entry name" value="ANK"/>
    <property type="match status" value="2"/>
</dbReference>
<dbReference type="InterPro" id="IPR036770">
    <property type="entry name" value="Ankyrin_rpt-contain_sf"/>
</dbReference>
<evidence type="ECO:0000256" key="4">
    <source>
        <dbReference type="ARBA" id="ARBA00022525"/>
    </source>
</evidence>
<evidence type="ECO:0000256" key="9">
    <source>
        <dbReference type="ARBA" id="ARBA00023028"/>
    </source>
</evidence>
<feature type="repeat" description="ANK" evidence="12">
    <location>
        <begin position="44"/>
        <end position="76"/>
    </location>
</feature>
<keyword evidence="7" id="KW-0528">Neurotoxin</keyword>
<dbReference type="EMBL" id="BPLQ01004963">
    <property type="protein sequence ID" value="GIY11810.1"/>
    <property type="molecule type" value="Genomic_DNA"/>
</dbReference>
<evidence type="ECO:0000256" key="12">
    <source>
        <dbReference type="PROSITE-ProRule" id="PRU00023"/>
    </source>
</evidence>
<dbReference type="SUPFAM" id="SSF48403">
    <property type="entry name" value="Ankyrin repeat"/>
    <property type="match status" value="1"/>
</dbReference>
<protein>
    <submittedName>
        <fullName evidence="13">Uncharacterized protein</fullName>
    </submittedName>
</protein>
<dbReference type="PROSITE" id="PS50088">
    <property type="entry name" value="ANK_REPEAT"/>
    <property type="match status" value="2"/>
</dbReference>
<dbReference type="GO" id="GO:0090729">
    <property type="term" value="F:toxin activity"/>
    <property type="evidence" value="ECO:0007669"/>
    <property type="project" value="UniProtKB-KW"/>
</dbReference>
<dbReference type="GO" id="GO:0044231">
    <property type="term" value="C:host cell presynaptic membrane"/>
    <property type="evidence" value="ECO:0007669"/>
    <property type="project" value="UniProtKB-KW"/>
</dbReference>
<dbReference type="PROSITE" id="PS50297">
    <property type="entry name" value="ANK_REP_REGION"/>
    <property type="match status" value="2"/>
</dbReference>
<dbReference type="PANTHER" id="PTHR24201">
    <property type="entry name" value="ANK_REP_REGION DOMAIN-CONTAINING PROTEIN"/>
    <property type="match status" value="1"/>
</dbReference>
<accession>A0AAV4QUM6</accession>
<organism evidence="13 14">
    <name type="scientific">Caerostris darwini</name>
    <dbReference type="NCBI Taxonomy" id="1538125"/>
    <lineage>
        <taxon>Eukaryota</taxon>
        <taxon>Metazoa</taxon>
        <taxon>Ecdysozoa</taxon>
        <taxon>Arthropoda</taxon>
        <taxon>Chelicerata</taxon>
        <taxon>Arachnida</taxon>
        <taxon>Araneae</taxon>
        <taxon>Araneomorphae</taxon>
        <taxon>Entelegynae</taxon>
        <taxon>Araneoidea</taxon>
        <taxon>Araneidae</taxon>
        <taxon>Caerostris</taxon>
    </lineage>
</organism>
<dbReference type="GO" id="GO:0006887">
    <property type="term" value="P:exocytosis"/>
    <property type="evidence" value="ECO:0007669"/>
    <property type="project" value="UniProtKB-KW"/>
</dbReference>
<keyword evidence="3" id="KW-0268">Exocytosis</keyword>
<proteinExistence type="predicted"/>
<dbReference type="Pfam" id="PF13857">
    <property type="entry name" value="Ank_5"/>
    <property type="match status" value="1"/>
</dbReference>
<dbReference type="GO" id="GO:0005576">
    <property type="term" value="C:extracellular region"/>
    <property type="evidence" value="ECO:0007669"/>
    <property type="project" value="UniProtKB-SubCell"/>
</dbReference>